<proteinExistence type="inferred from homology"/>
<protein>
    <submittedName>
        <fullName evidence="7">Peptide ABC transporter substrate-binding protein</fullName>
    </submittedName>
</protein>
<dbReference type="CDD" id="cd08504">
    <property type="entry name" value="PBP2_OppA"/>
    <property type="match status" value="1"/>
</dbReference>
<keyword evidence="3" id="KW-0813">Transport</keyword>
<evidence type="ECO:0000313" key="8">
    <source>
        <dbReference type="Proteomes" id="UP000287872"/>
    </source>
</evidence>
<evidence type="ECO:0000313" key="7">
    <source>
        <dbReference type="EMBL" id="GCD11139.1"/>
    </source>
</evidence>
<dbReference type="PROSITE" id="PS51257">
    <property type="entry name" value="PROKAR_LIPOPROTEIN"/>
    <property type="match status" value="1"/>
</dbReference>
<dbReference type="OrthoDB" id="9801912at2"/>
<dbReference type="Proteomes" id="UP000287872">
    <property type="component" value="Unassembled WGS sequence"/>
</dbReference>
<sequence length="610" mass="68253">MKKKKLVASLLLALFVSTNVLSGCSKKPKVVESKAPQVLNYYTVDEPETLDPQQMTGSPDFQIANMFIESLVRFGKEEGKYEPGVAKKWSLDTSTNTYTFELNKDAKWSDGTAVTANDFFFGWKLALDGNSQYAFMISDYIVGAQDYAALTSEGFYGESNAKFKALVDNRDAQKDKDKKSALAAKVTDALKAMPADLKTAFETKKKDLWSKVGIKENNGNIEIKLSKVCPYFVGLTANSVYCPVNEKFYNDHKSDYTLEAAGLNSNGPWMVKEWKHKDSFTLQKNPNYWNKSNIKIDTIQLKVVIDVATRTNLLKTGALDGSAIQANDLKTFQDKAILDQYKLQDLIDMPDYTVFYLEFNQFNNPITSNVNIRKAISLAMDRKGLVENVSQGDIAALAVVPEYFPGLSKSFREENGKTLFEDNQKDKAKAALAQGLSELKLAKLPTIDVLTNQSDIGKKQGEKLQSDLKEIGIDINLVPVAWGDKLTRLKAGTFGICASGWGPDYMDPMTYLDLFESKNGNNHGKYNNPNYDKLINNAKTESDAKKRMGYLYDAEKILISDMVIAPQYYRTLHSTFKNYLNGVVIRGAGPTVDFYWANVDMTKKNVEKAK</sequence>
<comment type="caution">
    <text evidence="7">The sequence shown here is derived from an EMBL/GenBank/DDBJ whole genome shotgun (WGS) entry which is preliminary data.</text>
</comment>
<dbReference type="GO" id="GO:1904680">
    <property type="term" value="F:peptide transmembrane transporter activity"/>
    <property type="evidence" value="ECO:0007669"/>
    <property type="project" value="TreeGrafter"/>
</dbReference>
<dbReference type="RefSeq" id="WP_125002672.1">
    <property type="nucleotide sequence ID" value="NZ_BHYK01000015.1"/>
</dbReference>
<comment type="similarity">
    <text evidence="2">Belongs to the bacterial solute-binding protein 5 family.</text>
</comment>
<dbReference type="EMBL" id="BHYK01000015">
    <property type="protein sequence ID" value="GCD11139.1"/>
    <property type="molecule type" value="Genomic_DNA"/>
</dbReference>
<dbReference type="FunFam" id="3.10.105.10:FF:000001">
    <property type="entry name" value="Oligopeptide ABC transporter, oligopeptide-binding protein"/>
    <property type="match status" value="1"/>
</dbReference>
<dbReference type="GO" id="GO:0030313">
    <property type="term" value="C:cell envelope"/>
    <property type="evidence" value="ECO:0007669"/>
    <property type="project" value="UniProtKB-SubCell"/>
</dbReference>
<feature type="domain" description="Solute-binding protein family 5" evidence="6">
    <location>
        <begin position="80"/>
        <end position="522"/>
    </location>
</feature>
<feature type="signal peptide" evidence="5">
    <location>
        <begin position="1"/>
        <end position="22"/>
    </location>
</feature>
<evidence type="ECO:0000256" key="4">
    <source>
        <dbReference type="ARBA" id="ARBA00022729"/>
    </source>
</evidence>
<dbReference type="InterPro" id="IPR000914">
    <property type="entry name" value="SBP_5_dom"/>
</dbReference>
<dbReference type="GO" id="GO:0015833">
    <property type="term" value="P:peptide transport"/>
    <property type="evidence" value="ECO:0007669"/>
    <property type="project" value="TreeGrafter"/>
</dbReference>
<organism evidence="7 8">
    <name type="scientific">Clostridium tagluense</name>
    <dbReference type="NCBI Taxonomy" id="360422"/>
    <lineage>
        <taxon>Bacteria</taxon>
        <taxon>Bacillati</taxon>
        <taxon>Bacillota</taxon>
        <taxon>Clostridia</taxon>
        <taxon>Eubacteriales</taxon>
        <taxon>Clostridiaceae</taxon>
        <taxon>Clostridium</taxon>
    </lineage>
</organism>
<evidence type="ECO:0000256" key="2">
    <source>
        <dbReference type="ARBA" id="ARBA00005695"/>
    </source>
</evidence>
<dbReference type="InterPro" id="IPR039424">
    <property type="entry name" value="SBP_5"/>
</dbReference>
<evidence type="ECO:0000256" key="5">
    <source>
        <dbReference type="SAM" id="SignalP"/>
    </source>
</evidence>
<dbReference type="Gene3D" id="3.90.76.10">
    <property type="entry name" value="Dipeptide-binding Protein, Domain 1"/>
    <property type="match status" value="2"/>
</dbReference>
<comment type="subcellular location">
    <subcellularLocation>
        <location evidence="1">Cell envelope</location>
    </subcellularLocation>
</comment>
<dbReference type="PANTHER" id="PTHR30290">
    <property type="entry name" value="PERIPLASMIC BINDING COMPONENT OF ABC TRANSPORTER"/>
    <property type="match status" value="1"/>
</dbReference>
<dbReference type="InterPro" id="IPR030678">
    <property type="entry name" value="Peptide/Ni-bd"/>
</dbReference>
<reference evidence="7 8" key="1">
    <citation type="submission" date="2018-11" db="EMBL/GenBank/DDBJ databases">
        <title>Genome sequencing and assembly of Clostridium tagluense strain A121.</title>
        <authorList>
            <person name="Murakami T."/>
            <person name="Segawa T."/>
            <person name="Shcherbakova V.A."/>
            <person name="Mori H."/>
            <person name="Yoshimura Y."/>
        </authorList>
    </citation>
    <scope>NUCLEOTIDE SEQUENCE [LARGE SCALE GENOMIC DNA]</scope>
    <source>
        <strain evidence="7 8">A121</strain>
    </source>
</reference>
<keyword evidence="4 5" id="KW-0732">Signal</keyword>
<gene>
    <name evidence="7" type="ORF">Ctaglu_27620</name>
</gene>
<evidence type="ECO:0000256" key="1">
    <source>
        <dbReference type="ARBA" id="ARBA00004196"/>
    </source>
</evidence>
<keyword evidence="8" id="KW-1185">Reference proteome</keyword>
<dbReference type="Gene3D" id="3.10.105.10">
    <property type="entry name" value="Dipeptide-binding Protein, Domain 3"/>
    <property type="match status" value="1"/>
</dbReference>
<name>A0A401UNM6_9CLOT</name>
<evidence type="ECO:0000256" key="3">
    <source>
        <dbReference type="ARBA" id="ARBA00022448"/>
    </source>
</evidence>
<dbReference type="PANTHER" id="PTHR30290:SF10">
    <property type="entry name" value="PERIPLASMIC OLIGOPEPTIDE-BINDING PROTEIN-RELATED"/>
    <property type="match status" value="1"/>
</dbReference>
<accession>A0A401UNM6</accession>
<evidence type="ECO:0000259" key="6">
    <source>
        <dbReference type="Pfam" id="PF00496"/>
    </source>
</evidence>
<feature type="chain" id="PRO_5038646343" evidence="5">
    <location>
        <begin position="23"/>
        <end position="610"/>
    </location>
</feature>
<dbReference type="AlphaFoldDB" id="A0A401UNM6"/>
<dbReference type="GO" id="GO:0043190">
    <property type="term" value="C:ATP-binding cassette (ABC) transporter complex"/>
    <property type="evidence" value="ECO:0007669"/>
    <property type="project" value="InterPro"/>
</dbReference>
<dbReference type="SUPFAM" id="SSF53850">
    <property type="entry name" value="Periplasmic binding protein-like II"/>
    <property type="match status" value="1"/>
</dbReference>
<dbReference type="Gene3D" id="3.40.190.10">
    <property type="entry name" value="Periplasmic binding protein-like II"/>
    <property type="match status" value="2"/>
</dbReference>
<dbReference type="GO" id="GO:0042597">
    <property type="term" value="C:periplasmic space"/>
    <property type="evidence" value="ECO:0007669"/>
    <property type="project" value="UniProtKB-ARBA"/>
</dbReference>
<dbReference type="PIRSF" id="PIRSF002741">
    <property type="entry name" value="MppA"/>
    <property type="match status" value="1"/>
</dbReference>
<dbReference type="Pfam" id="PF00496">
    <property type="entry name" value="SBP_bac_5"/>
    <property type="match status" value="1"/>
</dbReference>